<proteinExistence type="predicted"/>
<dbReference type="InterPro" id="IPR036509">
    <property type="entry name" value="Met_Sox_Rdtase_MsrA_sf"/>
</dbReference>
<dbReference type="Gene3D" id="3.30.1060.10">
    <property type="entry name" value="Peptide methionine sulphoxide reductase MsrA"/>
    <property type="match status" value="1"/>
</dbReference>
<accession>A0A931G8K5</accession>
<evidence type="ECO:0000313" key="2">
    <source>
        <dbReference type="EMBL" id="MBG0780586.1"/>
    </source>
</evidence>
<sequence length="60" mass="6499">MKPDLAIIMMFVTMILCLGVFAFAATAESPHKPNGRLEIATFAGGCFWCTEADFSSVPEI</sequence>
<keyword evidence="1" id="KW-0812">Transmembrane</keyword>
<evidence type="ECO:0000256" key="1">
    <source>
        <dbReference type="SAM" id="Phobius"/>
    </source>
</evidence>
<evidence type="ECO:0000313" key="3">
    <source>
        <dbReference type="Proteomes" id="UP000706172"/>
    </source>
</evidence>
<feature type="non-terminal residue" evidence="2">
    <location>
        <position position="60"/>
    </location>
</feature>
<gene>
    <name evidence="2" type="ORF">H0S81_11750</name>
</gene>
<keyword evidence="1" id="KW-1133">Transmembrane helix</keyword>
<dbReference type="GO" id="GO:0008113">
    <property type="term" value="F:peptide-methionine (S)-S-oxide reductase activity"/>
    <property type="evidence" value="ECO:0007669"/>
    <property type="project" value="InterPro"/>
</dbReference>
<comment type="caution">
    <text evidence="2">The sequence shown here is derived from an EMBL/GenBank/DDBJ whole genome shotgun (WGS) entry which is preliminary data.</text>
</comment>
<keyword evidence="1" id="KW-0472">Membrane</keyword>
<dbReference type="EMBL" id="JACCQK010000800">
    <property type="protein sequence ID" value="MBG0780586.1"/>
    <property type="molecule type" value="Genomic_DNA"/>
</dbReference>
<organism evidence="2 3">
    <name type="scientific">Desulfotignum balticum</name>
    <dbReference type="NCBI Taxonomy" id="115781"/>
    <lineage>
        <taxon>Bacteria</taxon>
        <taxon>Pseudomonadati</taxon>
        <taxon>Thermodesulfobacteriota</taxon>
        <taxon>Desulfobacteria</taxon>
        <taxon>Desulfobacterales</taxon>
        <taxon>Desulfobacteraceae</taxon>
        <taxon>Desulfotignum</taxon>
    </lineage>
</organism>
<dbReference type="Proteomes" id="UP000706172">
    <property type="component" value="Unassembled WGS sequence"/>
</dbReference>
<dbReference type="AlphaFoldDB" id="A0A931G8K5"/>
<dbReference type="SUPFAM" id="SSF55068">
    <property type="entry name" value="Peptide methionine sulfoxide reductase"/>
    <property type="match status" value="1"/>
</dbReference>
<reference evidence="2" key="1">
    <citation type="submission" date="2020-07" db="EMBL/GenBank/DDBJ databases">
        <title>Severe corrosion of carbon steel in oil field produced water can be linked to methanogenic archaea containing a special type of NiFe hydrogenase.</title>
        <authorList>
            <person name="Lahme S."/>
            <person name="Mand J."/>
            <person name="Longwell J."/>
            <person name="Smith R."/>
            <person name="Enning D."/>
        </authorList>
    </citation>
    <scope>NUCLEOTIDE SEQUENCE</scope>
    <source>
        <strain evidence="2">MIC098Bin6</strain>
    </source>
</reference>
<protein>
    <submittedName>
        <fullName evidence="2">Methionine sulfoxide reductase</fullName>
    </submittedName>
</protein>
<name>A0A931G8K5_9BACT</name>
<feature type="transmembrane region" description="Helical" evidence="1">
    <location>
        <begin position="6"/>
        <end position="27"/>
    </location>
</feature>